<gene>
    <name evidence="2" type="ORF">RMCC_1380</name>
</gene>
<feature type="compositionally biased region" description="Low complexity" evidence="1">
    <location>
        <begin position="26"/>
        <end position="44"/>
    </location>
</feature>
<evidence type="ECO:0000313" key="3">
    <source>
        <dbReference type="Proteomes" id="UP000069443"/>
    </source>
</evidence>
<comment type="caution">
    <text evidence="2">The sequence shown here is derived from an EMBL/GenBank/DDBJ whole genome shotgun (WGS) entry which is preliminary data.</text>
</comment>
<dbReference type="Proteomes" id="UP000069443">
    <property type="component" value="Unassembled WGS sequence"/>
</dbReference>
<evidence type="ECO:0000256" key="1">
    <source>
        <dbReference type="SAM" id="MobiDB-lite"/>
    </source>
</evidence>
<reference evidence="3" key="1">
    <citation type="journal article" date="2016" name="Genome Announc.">
        <title>Draft Genome Sequences of Five Rapidly Growing Mycobacterium Species, M. thermoresistibile, M. fortuitum subsp. acetamidolyticum, M. canariasense, M. brisbanense, and M. novocastrense.</title>
        <authorList>
            <person name="Katahira K."/>
            <person name="Ogura Y."/>
            <person name="Gotoh Y."/>
            <person name="Hayashi T."/>
        </authorList>
    </citation>
    <scope>NUCLEOTIDE SEQUENCE [LARGE SCALE GENOMIC DNA]</scope>
    <source>
        <strain evidence="3">JCM15298</strain>
    </source>
</reference>
<organism evidence="2 3">
    <name type="scientific">Mycolicibacterium canariasense</name>
    <name type="common">Mycobacterium canariasense</name>
    <dbReference type="NCBI Taxonomy" id="228230"/>
    <lineage>
        <taxon>Bacteria</taxon>
        <taxon>Bacillati</taxon>
        <taxon>Actinomycetota</taxon>
        <taxon>Actinomycetes</taxon>
        <taxon>Mycobacteriales</taxon>
        <taxon>Mycobacteriaceae</taxon>
        <taxon>Mycolicibacterium</taxon>
    </lineage>
</organism>
<proteinExistence type="predicted"/>
<dbReference type="AlphaFoldDB" id="A0A117I997"/>
<feature type="compositionally biased region" description="Basic and acidic residues" evidence="1">
    <location>
        <begin position="10"/>
        <end position="25"/>
    </location>
</feature>
<name>A0A117I997_MYCCR</name>
<keyword evidence="3" id="KW-1185">Reference proteome</keyword>
<evidence type="ECO:0000313" key="2">
    <source>
        <dbReference type="EMBL" id="GAS94414.1"/>
    </source>
</evidence>
<protein>
    <submittedName>
        <fullName evidence="2">Terminase small subunit</fullName>
    </submittedName>
</protein>
<dbReference type="STRING" id="228230.RMCC_1380"/>
<accession>A0A117I997</accession>
<dbReference type="EMBL" id="BCSY01000035">
    <property type="protein sequence ID" value="GAS94414.1"/>
    <property type="molecule type" value="Genomic_DNA"/>
</dbReference>
<reference evidence="3" key="2">
    <citation type="submission" date="2016-02" db="EMBL/GenBank/DDBJ databases">
        <title>Draft genome sequence of five rapidly growing Mycobacterium species.</title>
        <authorList>
            <person name="Katahira K."/>
            <person name="Gotou Y."/>
            <person name="Iida K."/>
            <person name="Ogura Y."/>
            <person name="Hayashi T."/>
        </authorList>
    </citation>
    <scope>NUCLEOTIDE SEQUENCE [LARGE SCALE GENOMIC DNA]</scope>
    <source>
        <strain evidence="3">JCM15298</strain>
    </source>
</reference>
<feature type="region of interest" description="Disordered" evidence="1">
    <location>
        <begin position="1"/>
        <end position="57"/>
    </location>
</feature>
<sequence length="168" mass="18148">MAPRKPTAKPAEERGTWDLRIKPEPAKSAPKAPRKAASASPKPAKLVRKGRQPTAGAKLTREFARKDDSFARTTLIAQAARLADRLEVLARLNSGDAGAWLAVKVAGQVATVVVTDLVREERQQSEVLRKLIMDIQKLGGDDAGEQGGPQVDRLAEIVANHYGGRKRA</sequence>